<proteinExistence type="predicted"/>
<evidence type="ECO:0000256" key="1">
    <source>
        <dbReference type="SAM" id="MobiDB-lite"/>
    </source>
</evidence>
<accession>A0A4S8Q0A7</accession>
<protein>
    <submittedName>
        <fullName evidence="4">Gfo/Idh/MocA family oxidoreductase</fullName>
    </submittedName>
</protein>
<dbReference type="RefSeq" id="WP_136536694.1">
    <property type="nucleotide sequence ID" value="NZ_STGY01000072.1"/>
</dbReference>
<feature type="region of interest" description="Disordered" evidence="1">
    <location>
        <begin position="344"/>
        <end position="371"/>
    </location>
</feature>
<organism evidence="4 5">
    <name type="scientific">Glycomyces buryatensis</name>
    <dbReference type="NCBI Taxonomy" id="2570927"/>
    <lineage>
        <taxon>Bacteria</taxon>
        <taxon>Bacillati</taxon>
        <taxon>Actinomycetota</taxon>
        <taxon>Actinomycetes</taxon>
        <taxon>Glycomycetales</taxon>
        <taxon>Glycomycetaceae</taxon>
        <taxon>Glycomyces</taxon>
    </lineage>
</organism>
<evidence type="ECO:0000313" key="4">
    <source>
        <dbReference type="EMBL" id="THV36451.1"/>
    </source>
</evidence>
<dbReference type="Pfam" id="PF01408">
    <property type="entry name" value="GFO_IDH_MocA"/>
    <property type="match status" value="1"/>
</dbReference>
<dbReference type="InterPro" id="IPR000683">
    <property type="entry name" value="Gfo/Idh/MocA-like_OxRdtase_N"/>
</dbReference>
<dbReference type="GO" id="GO:0000166">
    <property type="term" value="F:nucleotide binding"/>
    <property type="evidence" value="ECO:0007669"/>
    <property type="project" value="InterPro"/>
</dbReference>
<comment type="caution">
    <text evidence="4">The sequence shown here is derived from an EMBL/GenBank/DDBJ whole genome shotgun (WGS) entry which is preliminary data.</text>
</comment>
<dbReference type="Pfam" id="PF22725">
    <property type="entry name" value="GFO_IDH_MocA_C3"/>
    <property type="match status" value="1"/>
</dbReference>
<evidence type="ECO:0000259" key="3">
    <source>
        <dbReference type="Pfam" id="PF22725"/>
    </source>
</evidence>
<dbReference type="PANTHER" id="PTHR43249">
    <property type="entry name" value="UDP-N-ACETYL-2-AMINO-2-DEOXY-D-GLUCURONATE OXIDASE"/>
    <property type="match status" value="1"/>
</dbReference>
<dbReference type="InterPro" id="IPR055170">
    <property type="entry name" value="GFO_IDH_MocA-like_dom"/>
</dbReference>
<keyword evidence="5" id="KW-1185">Reference proteome</keyword>
<feature type="domain" description="GFO/IDH/MocA-like oxidoreductase" evidence="3">
    <location>
        <begin position="138"/>
        <end position="257"/>
    </location>
</feature>
<dbReference type="Gene3D" id="3.30.360.10">
    <property type="entry name" value="Dihydrodipicolinate Reductase, domain 2"/>
    <property type="match status" value="1"/>
</dbReference>
<sequence>MPVPRPPIRCGIIGTGGIANAHAHALTELGGRAELTAVAEIDPARAADFTGRFPVPAVYGDAEVMLEKERLDLVHICTPPKTHVPLAIAAMRAGVPALVEKPTALSLAEMDELVEVEAETGVPVLTVFQHRFGPAAVRLRRLVSSGVLGRPLVATCETLWFRDDAYFDVPWRGRWEVEGGGPTMGHGIHQFDLLLSVLGPWTELTALAGRLSRPTDTEDVSMALARFENGAMATVINSVVSPRETSRLRFDFEHATVELEHLYGYREADWRFTPAPGHEDLSELWLAGDEPDLESGHRLQIEAVVDALAAGTEPGVSLAEARRTMEFAAATYASAFQGRPIGAGQITRNDPFNRSMDGGAVPWAPLKETTA</sequence>
<dbReference type="OrthoDB" id="9815825at2"/>
<feature type="domain" description="Gfo/Idh/MocA-like oxidoreductase N-terminal" evidence="2">
    <location>
        <begin position="8"/>
        <end position="124"/>
    </location>
</feature>
<dbReference type="Proteomes" id="UP000308760">
    <property type="component" value="Unassembled WGS sequence"/>
</dbReference>
<dbReference type="EMBL" id="STGY01000072">
    <property type="protein sequence ID" value="THV36451.1"/>
    <property type="molecule type" value="Genomic_DNA"/>
</dbReference>
<reference evidence="4 5" key="2">
    <citation type="submission" date="2019-05" db="EMBL/GenBank/DDBJ databases">
        <title>Glycomyces buryatensis sp. nov.</title>
        <authorList>
            <person name="Nikitina E."/>
        </authorList>
    </citation>
    <scope>NUCLEOTIDE SEQUENCE [LARGE SCALE GENOMIC DNA]</scope>
    <source>
        <strain evidence="4 5">18</strain>
    </source>
</reference>
<dbReference type="SUPFAM" id="SSF55347">
    <property type="entry name" value="Glyceraldehyde-3-phosphate dehydrogenase-like, C-terminal domain"/>
    <property type="match status" value="1"/>
</dbReference>
<dbReference type="Gene3D" id="3.40.50.720">
    <property type="entry name" value="NAD(P)-binding Rossmann-like Domain"/>
    <property type="match status" value="1"/>
</dbReference>
<evidence type="ECO:0000259" key="2">
    <source>
        <dbReference type="Pfam" id="PF01408"/>
    </source>
</evidence>
<dbReference type="PANTHER" id="PTHR43249:SF1">
    <property type="entry name" value="D-GLUCOSIDE 3-DEHYDROGENASE"/>
    <property type="match status" value="1"/>
</dbReference>
<name>A0A4S8Q0A7_9ACTN</name>
<dbReference type="InterPro" id="IPR036291">
    <property type="entry name" value="NAD(P)-bd_dom_sf"/>
</dbReference>
<dbReference type="InterPro" id="IPR052515">
    <property type="entry name" value="Gfo/Idh/MocA_Oxidoreductase"/>
</dbReference>
<gene>
    <name evidence="4" type="ORF">FAB82_21940</name>
</gene>
<dbReference type="AlphaFoldDB" id="A0A4S8Q0A7"/>
<dbReference type="SUPFAM" id="SSF51735">
    <property type="entry name" value="NAD(P)-binding Rossmann-fold domains"/>
    <property type="match status" value="1"/>
</dbReference>
<reference evidence="5" key="1">
    <citation type="submission" date="2019-04" db="EMBL/GenBank/DDBJ databases">
        <title>Nocardioides xinjiangensis sp. nov.</title>
        <authorList>
            <person name="Liu S."/>
        </authorList>
    </citation>
    <scope>NUCLEOTIDE SEQUENCE [LARGE SCALE GENOMIC DNA]</scope>
    <source>
        <strain evidence="5">18</strain>
    </source>
</reference>
<evidence type="ECO:0000313" key="5">
    <source>
        <dbReference type="Proteomes" id="UP000308760"/>
    </source>
</evidence>